<dbReference type="EMBL" id="JACHWY010000001">
    <property type="protein sequence ID" value="MBB3046627.1"/>
    <property type="molecule type" value="Genomic_DNA"/>
</dbReference>
<dbReference type="Proteomes" id="UP000537130">
    <property type="component" value="Unassembled WGS sequence"/>
</dbReference>
<evidence type="ECO:0000256" key="1">
    <source>
        <dbReference type="SAM" id="SignalP"/>
    </source>
</evidence>
<keyword evidence="1" id="KW-0732">Signal</keyword>
<dbReference type="AlphaFoldDB" id="A0A7W4W379"/>
<accession>A0A7W4W379</accession>
<feature type="signal peptide" evidence="1">
    <location>
        <begin position="1"/>
        <end position="23"/>
    </location>
</feature>
<reference evidence="2 3" key="1">
    <citation type="submission" date="2020-08" db="EMBL/GenBank/DDBJ databases">
        <title>Genomic Encyclopedia of Type Strains, Phase III (KMG-III): the genomes of soil and plant-associated and newly described type strains.</title>
        <authorList>
            <person name="Whitman W."/>
        </authorList>
    </citation>
    <scope>NUCLEOTIDE SEQUENCE [LARGE SCALE GENOMIC DNA]</scope>
    <source>
        <strain evidence="2 3">CECT 8654</strain>
    </source>
</reference>
<protein>
    <submittedName>
        <fullName evidence="2">Uncharacterized protein</fullName>
    </submittedName>
</protein>
<feature type="chain" id="PRO_5031251654" evidence="1">
    <location>
        <begin position="24"/>
        <end position="347"/>
    </location>
</feature>
<evidence type="ECO:0000313" key="2">
    <source>
        <dbReference type="EMBL" id="MBB3046627.1"/>
    </source>
</evidence>
<keyword evidence="3" id="KW-1185">Reference proteome</keyword>
<comment type="caution">
    <text evidence="2">The sequence shown here is derived from an EMBL/GenBank/DDBJ whole genome shotgun (WGS) entry which is preliminary data.</text>
</comment>
<name>A0A7W4W379_9GAMM</name>
<evidence type="ECO:0000313" key="3">
    <source>
        <dbReference type="Proteomes" id="UP000537130"/>
    </source>
</evidence>
<organism evidence="2 3">
    <name type="scientific">Litorivivens lipolytica</name>
    <dbReference type="NCBI Taxonomy" id="1524264"/>
    <lineage>
        <taxon>Bacteria</taxon>
        <taxon>Pseudomonadati</taxon>
        <taxon>Pseudomonadota</taxon>
        <taxon>Gammaproteobacteria</taxon>
        <taxon>Litorivivens</taxon>
    </lineage>
</organism>
<sequence>MRLGPILKASLSMCGLLVTSTLAAEPCWLSQPVTNEYQGYIGVAEKFDAAGSLAIAASRRSALRQLFAVDGATLPEKFQNDDALLEFAGIDVEGRHFDFTSDYVGRGAVFSYLVTGDHSDDTCVASTCSSQRCEPEWLCGQSSDAESTNVLGVGEWRISDKQQWLDAAKSASETAAYWGIADVSSEYRLLRTAAAQQYLSFIDHTISVETNNRDLPPLTLMESCRDGATLFQRWLYEDRQKFKRYANSNALRGKATVSAYTAAGTLQSVIDLAIHRAYAELAQNKDVRVKSLQKTVSGESTGRGYSMEAVSLSSHHRISASLSRLSITPRVDKPYIVEVELLENTAQ</sequence>
<proteinExistence type="predicted"/>
<gene>
    <name evidence="2" type="ORF">FHR99_000863</name>
</gene>